<reference evidence="2 3" key="1">
    <citation type="journal article" date="2019" name="Sci. Rep.">
        <title>Orb-weaving spider Araneus ventricosus genome elucidates the spidroin gene catalogue.</title>
        <authorList>
            <person name="Kono N."/>
            <person name="Nakamura H."/>
            <person name="Ohtoshi R."/>
            <person name="Moran D.A.P."/>
            <person name="Shinohara A."/>
            <person name="Yoshida Y."/>
            <person name="Fujiwara M."/>
            <person name="Mori M."/>
            <person name="Tomita M."/>
            <person name="Arakawa K."/>
        </authorList>
    </citation>
    <scope>NUCLEOTIDE SEQUENCE [LARGE SCALE GENOMIC DNA]</scope>
</reference>
<name>A0A4Y2MI35_ARAVE</name>
<evidence type="ECO:0000313" key="2">
    <source>
        <dbReference type="EMBL" id="GBN26114.1"/>
    </source>
</evidence>
<keyword evidence="3" id="KW-1185">Reference proteome</keyword>
<organism evidence="2 3">
    <name type="scientific">Araneus ventricosus</name>
    <name type="common">Orbweaver spider</name>
    <name type="synonym">Epeira ventricosa</name>
    <dbReference type="NCBI Taxonomy" id="182803"/>
    <lineage>
        <taxon>Eukaryota</taxon>
        <taxon>Metazoa</taxon>
        <taxon>Ecdysozoa</taxon>
        <taxon>Arthropoda</taxon>
        <taxon>Chelicerata</taxon>
        <taxon>Arachnida</taxon>
        <taxon>Araneae</taxon>
        <taxon>Araneomorphae</taxon>
        <taxon>Entelegynae</taxon>
        <taxon>Araneoidea</taxon>
        <taxon>Araneidae</taxon>
        <taxon>Araneus</taxon>
    </lineage>
</organism>
<evidence type="ECO:0000313" key="3">
    <source>
        <dbReference type="Proteomes" id="UP000499080"/>
    </source>
</evidence>
<dbReference type="Proteomes" id="UP000499080">
    <property type="component" value="Unassembled WGS sequence"/>
</dbReference>
<feature type="region of interest" description="Disordered" evidence="1">
    <location>
        <begin position="79"/>
        <end position="108"/>
    </location>
</feature>
<proteinExistence type="predicted"/>
<gene>
    <name evidence="2" type="ORF">AVEN_149158_1</name>
</gene>
<protein>
    <submittedName>
        <fullName evidence="2">Uncharacterized protein</fullName>
    </submittedName>
</protein>
<evidence type="ECO:0000256" key="1">
    <source>
        <dbReference type="SAM" id="MobiDB-lite"/>
    </source>
</evidence>
<dbReference type="AlphaFoldDB" id="A0A4Y2MI35"/>
<accession>A0A4Y2MI35</accession>
<sequence>MVFETREGKPFVNVKRDIHRCSTPRFLEHGKGKSLVNVKRDIHSCSTPRFLEHEKGKPFVNVKRDIHSCSTPRFLEHGKGNFRPGHSQEVKAIPFDPKNGFSPPISCR</sequence>
<comment type="caution">
    <text evidence="2">The sequence shown here is derived from an EMBL/GenBank/DDBJ whole genome shotgun (WGS) entry which is preliminary data.</text>
</comment>
<dbReference type="EMBL" id="BGPR01007339">
    <property type="protein sequence ID" value="GBN26114.1"/>
    <property type="molecule type" value="Genomic_DNA"/>
</dbReference>